<organism evidence="5">
    <name type="scientific">Cyanophora biloba</name>
    <dbReference type="NCBI Taxonomy" id="1489483"/>
    <lineage>
        <taxon>Eukaryota</taxon>
        <taxon>Glaucocystophyceae</taxon>
        <taxon>Cyanophorales</taxon>
        <taxon>Cyanophoraceae</taxon>
        <taxon>Cyanophora</taxon>
    </lineage>
</organism>
<keyword evidence="5" id="KW-0496">Mitochondrion</keyword>
<dbReference type="GeneID" id="63648271"/>
<dbReference type="Pfam" id="PF00189">
    <property type="entry name" value="Ribosomal_S3_C"/>
    <property type="match status" value="1"/>
</dbReference>
<evidence type="ECO:0000313" key="5">
    <source>
        <dbReference type="EMBL" id="QPB15015.1"/>
    </source>
</evidence>
<accession>A0A873WRK4</accession>
<feature type="domain" description="Small ribosomal subunit protein uS3 C-terminal" evidence="4">
    <location>
        <begin position="90"/>
        <end position="181"/>
    </location>
</feature>
<dbReference type="GO" id="GO:0003735">
    <property type="term" value="F:structural constituent of ribosome"/>
    <property type="evidence" value="ECO:0007669"/>
    <property type="project" value="InterPro"/>
</dbReference>
<dbReference type="SUPFAM" id="SSF54821">
    <property type="entry name" value="Ribosomal protein S3 C-terminal domain"/>
    <property type="match status" value="1"/>
</dbReference>
<dbReference type="EMBL" id="MT919636">
    <property type="protein sequence ID" value="QPB15015.1"/>
    <property type="molecule type" value="Genomic_DNA"/>
</dbReference>
<sequence length="198" mass="23822">MKIIFSEINVYRSLSNIIIHLKIFSFRKPWFFKTRIKLRKKKKRRIKKKISFILKKIQKWVVSLTGLKTKLVIYRTKSLNLYPEMISLMIQKSFKQRKNFRLIFRKTIFHIQKRFKQGIVGAKIRLSGRLGKSQIARTEWIQSNNPFGGKSQLPLQTINKNITYSYKTIYSKRGTIGVKTWLFLRTVKYKKNRLYLNK</sequence>
<dbReference type="InterPro" id="IPR036419">
    <property type="entry name" value="Ribosomal_S3_C_sf"/>
</dbReference>
<evidence type="ECO:0000256" key="2">
    <source>
        <dbReference type="ARBA" id="ARBA00022980"/>
    </source>
</evidence>
<dbReference type="GO" id="GO:0006412">
    <property type="term" value="P:translation"/>
    <property type="evidence" value="ECO:0007669"/>
    <property type="project" value="InterPro"/>
</dbReference>
<gene>
    <name evidence="5" type="primary">rps3</name>
</gene>
<keyword evidence="2 5" id="KW-0689">Ribosomal protein</keyword>
<dbReference type="PANTHER" id="PTHR11760:SF19">
    <property type="entry name" value="SMALL RIBOSOMAL SUBUNIT PROTEIN US3C"/>
    <property type="match status" value="1"/>
</dbReference>
<protein>
    <submittedName>
        <fullName evidence="5">Ribosomal protein S3</fullName>
    </submittedName>
</protein>
<dbReference type="Gene3D" id="3.30.1140.32">
    <property type="entry name" value="Ribosomal protein S3, C-terminal domain"/>
    <property type="match status" value="1"/>
</dbReference>
<dbReference type="InterPro" id="IPR001351">
    <property type="entry name" value="Ribosomal_uS3_C"/>
</dbReference>
<reference evidence="5" key="1">
    <citation type="journal article" date="2020" name="J. Eukaryot. Microbiol.">
        <title>High Sequence Divergence but Limited Architectural Rearrangements in Organelle Genomes of Cyanophora (Glaucophyta) Species.</title>
        <authorList>
            <person name="Russell S."/>
            <person name="Jackson C."/>
            <person name="Reyes-Prieto A."/>
        </authorList>
    </citation>
    <scope>NUCLEOTIDE SEQUENCE</scope>
    <source>
        <strain evidence="5">UTEX LB 2766</strain>
    </source>
</reference>
<evidence type="ECO:0000256" key="3">
    <source>
        <dbReference type="ARBA" id="ARBA00023274"/>
    </source>
</evidence>
<evidence type="ECO:0000256" key="1">
    <source>
        <dbReference type="ARBA" id="ARBA00010761"/>
    </source>
</evidence>
<reference evidence="5" key="2">
    <citation type="submission" date="2020-08" db="EMBL/GenBank/DDBJ databases">
        <authorList>
            <person name="Russell S.R."/>
            <person name="Jackson C."/>
            <person name="Reyes-Prieto A."/>
        </authorList>
    </citation>
    <scope>NUCLEOTIDE SEQUENCE</scope>
    <source>
        <strain evidence="5">UTEX LB 2766</strain>
    </source>
</reference>
<evidence type="ECO:0000259" key="4">
    <source>
        <dbReference type="Pfam" id="PF00189"/>
    </source>
</evidence>
<comment type="similarity">
    <text evidence="1">Belongs to the universal ribosomal protein uS3 family.</text>
</comment>
<dbReference type="RefSeq" id="YP_010041699.1">
    <property type="nucleotide sequence ID" value="NC_054207.1"/>
</dbReference>
<dbReference type="AlphaFoldDB" id="A0A873WRK4"/>
<dbReference type="InterPro" id="IPR057258">
    <property type="entry name" value="Ribosomal_uS3"/>
</dbReference>
<keyword evidence="3" id="KW-0687">Ribonucleoprotein</keyword>
<dbReference type="GO" id="GO:0022627">
    <property type="term" value="C:cytosolic small ribosomal subunit"/>
    <property type="evidence" value="ECO:0007669"/>
    <property type="project" value="TreeGrafter"/>
</dbReference>
<dbReference type="PANTHER" id="PTHR11760">
    <property type="entry name" value="30S/40S RIBOSOMAL PROTEIN S3"/>
    <property type="match status" value="1"/>
</dbReference>
<name>A0A873WRK4_9EUKA</name>
<geneLocation type="mitochondrion" evidence="5"/>
<proteinExistence type="inferred from homology"/>